<dbReference type="AlphaFoldDB" id="A0A1H5NC88"/>
<dbReference type="STRING" id="648782.SAMN04488554_4184"/>
<keyword evidence="2" id="KW-1185">Reference proteome</keyword>
<evidence type="ECO:0000313" key="2">
    <source>
        <dbReference type="Proteomes" id="UP000199220"/>
    </source>
</evidence>
<sequence>MTASAASRIRRPSWRDPRLGVGVLLVAGSVALGSWVVSEANRTVEAYAAPEVLTPGDAVPVEELEIVSVTVPEVDSTYLTPQSPLEAGAVVVRTIQPGELVPLASVGSAADVDVRTVTVPIGSALAEGIGAGSRVDLWVGPGDDAGEPELLVSGAEIAAVHEDTSLFSGPGTMQAHLLVPIDALPVVLAAIGAESAITVVPIPGSGPA</sequence>
<proteinExistence type="predicted"/>
<organism evidence="1 2">
    <name type="scientific">Ruania alba</name>
    <dbReference type="NCBI Taxonomy" id="648782"/>
    <lineage>
        <taxon>Bacteria</taxon>
        <taxon>Bacillati</taxon>
        <taxon>Actinomycetota</taxon>
        <taxon>Actinomycetes</taxon>
        <taxon>Micrococcales</taxon>
        <taxon>Ruaniaceae</taxon>
        <taxon>Ruania</taxon>
    </lineage>
</organism>
<gene>
    <name evidence="1" type="ORF">SAMN04488554_4184</name>
</gene>
<accession>A0A1H5NC88</accession>
<reference evidence="2" key="1">
    <citation type="submission" date="2016-10" db="EMBL/GenBank/DDBJ databases">
        <authorList>
            <person name="Varghese N."/>
            <person name="Submissions S."/>
        </authorList>
    </citation>
    <scope>NUCLEOTIDE SEQUENCE [LARGE SCALE GENOMIC DNA]</scope>
    <source>
        <strain evidence="2">DSM 21368</strain>
    </source>
</reference>
<dbReference type="OrthoDB" id="5192391at2"/>
<evidence type="ECO:0008006" key="3">
    <source>
        <dbReference type="Google" id="ProtNLM"/>
    </source>
</evidence>
<dbReference type="EMBL" id="FNTX01000002">
    <property type="protein sequence ID" value="SEE99175.1"/>
    <property type="molecule type" value="Genomic_DNA"/>
</dbReference>
<protein>
    <recommendedName>
        <fullName evidence="3">SAF domain-containing protein</fullName>
    </recommendedName>
</protein>
<evidence type="ECO:0000313" key="1">
    <source>
        <dbReference type="EMBL" id="SEE99175.1"/>
    </source>
</evidence>
<name>A0A1H5NC88_9MICO</name>
<dbReference type="RefSeq" id="WP_089775318.1">
    <property type="nucleotide sequence ID" value="NZ_FNTX01000002.1"/>
</dbReference>
<dbReference type="Proteomes" id="UP000199220">
    <property type="component" value="Unassembled WGS sequence"/>
</dbReference>